<dbReference type="Gene3D" id="3.40.50.300">
    <property type="entry name" value="P-loop containing nucleotide triphosphate hydrolases"/>
    <property type="match status" value="1"/>
</dbReference>
<dbReference type="GO" id="GO:0007131">
    <property type="term" value="P:reciprocal meiotic recombination"/>
    <property type="evidence" value="ECO:0007669"/>
    <property type="project" value="TreeGrafter"/>
</dbReference>
<organism evidence="5 6">
    <name type="scientific">Schistosoma margrebowiei</name>
    <dbReference type="NCBI Taxonomy" id="48269"/>
    <lineage>
        <taxon>Eukaryota</taxon>
        <taxon>Metazoa</taxon>
        <taxon>Spiralia</taxon>
        <taxon>Lophotrochozoa</taxon>
        <taxon>Platyhelminthes</taxon>
        <taxon>Trematoda</taxon>
        <taxon>Digenea</taxon>
        <taxon>Strigeidida</taxon>
        <taxon>Schistosomatoidea</taxon>
        <taxon>Schistosomatidae</taxon>
        <taxon>Schistosoma</taxon>
    </lineage>
</organism>
<proteinExistence type="predicted"/>
<feature type="domain" description="Helicase ATP-binding" evidence="3">
    <location>
        <begin position="245"/>
        <end position="415"/>
    </location>
</feature>
<dbReference type="PANTHER" id="PTHR45629:SF7">
    <property type="entry name" value="DNA EXCISION REPAIR PROTEIN ERCC-6-RELATED"/>
    <property type="match status" value="1"/>
</dbReference>
<reference evidence="6" key="1">
    <citation type="submission" date="2023-11" db="UniProtKB">
        <authorList>
            <consortium name="WormBaseParasite"/>
        </authorList>
    </citation>
    <scope>IDENTIFICATION</scope>
</reference>
<dbReference type="SMART" id="SM00487">
    <property type="entry name" value="DEXDc"/>
    <property type="match status" value="1"/>
</dbReference>
<dbReference type="GO" id="GO:0005634">
    <property type="term" value="C:nucleus"/>
    <property type="evidence" value="ECO:0007669"/>
    <property type="project" value="TreeGrafter"/>
</dbReference>
<evidence type="ECO:0000313" key="6">
    <source>
        <dbReference type="WBParaSite" id="SMRG1_72280.1"/>
    </source>
</evidence>
<name>A0AA85AAD1_9TREM</name>
<feature type="region of interest" description="Disordered" evidence="2">
    <location>
        <begin position="141"/>
        <end position="179"/>
    </location>
</feature>
<dbReference type="GO" id="GO:0005524">
    <property type="term" value="F:ATP binding"/>
    <property type="evidence" value="ECO:0007669"/>
    <property type="project" value="InterPro"/>
</dbReference>
<dbReference type="CDD" id="cd18793">
    <property type="entry name" value="SF2_C_SNF"/>
    <property type="match status" value="1"/>
</dbReference>
<dbReference type="GO" id="GO:0015616">
    <property type="term" value="F:DNA translocase activity"/>
    <property type="evidence" value="ECO:0007669"/>
    <property type="project" value="TreeGrafter"/>
</dbReference>
<evidence type="ECO:0000256" key="1">
    <source>
        <dbReference type="ARBA" id="ARBA00022801"/>
    </source>
</evidence>
<feature type="region of interest" description="Disordered" evidence="2">
    <location>
        <begin position="1"/>
        <end position="45"/>
    </location>
</feature>
<evidence type="ECO:0000259" key="3">
    <source>
        <dbReference type="PROSITE" id="PS51192"/>
    </source>
</evidence>
<dbReference type="Gene3D" id="1.20.120.850">
    <property type="entry name" value="SWI2/SNF2 ATPases, N-terminal domain"/>
    <property type="match status" value="1"/>
</dbReference>
<dbReference type="InterPro" id="IPR049730">
    <property type="entry name" value="SNF2/RAD54-like_C"/>
</dbReference>
<dbReference type="Proteomes" id="UP000050790">
    <property type="component" value="Unassembled WGS sequence"/>
</dbReference>
<keyword evidence="1" id="KW-0378">Hydrolase</keyword>
<feature type="domain" description="Helicase C-terminal" evidence="4">
    <location>
        <begin position="672"/>
        <end position="836"/>
    </location>
</feature>
<accession>A0AA85AAD1</accession>
<dbReference type="PROSITE" id="PS51192">
    <property type="entry name" value="HELICASE_ATP_BIND_1"/>
    <property type="match status" value="1"/>
</dbReference>
<dbReference type="WBParaSite" id="SMRG1_72280.1">
    <property type="protein sequence ID" value="SMRG1_72280.1"/>
    <property type="gene ID" value="SMRG1_72280"/>
</dbReference>
<dbReference type="SMART" id="SM00490">
    <property type="entry name" value="HELICc"/>
    <property type="match status" value="1"/>
</dbReference>
<dbReference type="InterPro" id="IPR038718">
    <property type="entry name" value="SNF2-like_sf"/>
</dbReference>
<sequence>MRRSAAPSRTSQSQDLSINSNPVKTSEYKSVSHCSSSPKMNNTPTNFNLSHATKCSRYFEAVYAKASTKKHKKWEGDGFVEVEGRIMKLINEDLKVIASASGHKLAFLNEIDIGSVVHIGPYEAELISLIEKPQLVNLSSKSNDGTEALHAPAKISTRKPSTNPSFSPKTNSKSKLNESWGSSNHLVMPKPPANCIWSQNPDNLPIVDVVLESKFASRLQPHQCEGIIFLYKCLMGFQPYVALNESDAQITYGCILADEMGLGKTVQAIATIWLLIRQGPYGGRPVIQRCLIVTPGTLVQNWQMEFSKWLGREQLPVYCVDQNHSVKNYLTMSSDSPQVILMSYEMFLQHTSEIYEISDLDMVVCDEGHRLKNSNINTTMALCRLRARRRLLLTGTPLQNHLNELWSLANFCVPGRLTSSLEEFRRQFVIPLLNGRNLVQNVKNNLYNDDYCDSWSYTNYEKNRDDLESPSAKLFRLLNSFFLRRTCDVIAPKLTDKTEHILFCRPSKLQTDLEAILTQWMNNEFNLSRCESLKLFSHDDDYEDFVESVESVSSSRSKQHNSILSVITAFRKLHNHPYLLRNYLIQSNSTQNQAADRLPTKLTADLLHLLNSEHSIVAQDLCFTNLTEFIQLSGKFHVLYIMLKRLFDKQLSSSSTVNFQKKSRLSNSNSTNSLHINDRLVLVSNFTQTLNLLEKLCNLVTGQPSLRLDGQTTNKQRAEVVQRINDPTSHDRILLLSSRAGGVGLNLIGANYLILFDMDWNPANDAQAMARIWRPGQSRSVNLYRLVTAGGMEERIFQRQAAKLALTSQTLVNTSMYNENLLEFIETKKKPDKNLGILTRDELKELFLLPNTSTGSWTHELIQCNCNQSLEKKSFTPSPSLSSLSDIENCDSADEIVVKTLIDYSHELDNEENRKEEIESSKHTTCITNDENEDDEYSNIRIFQLGSTNPLITDSLKSPKSQFTYLKQQSASMSTTTPKLPSSDSLGFLLNWKHSFSSEQIDQLNDRLLITHQSDPMKSLINCVFTLNSKAS</sequence>
<dbReference type="InterPro" id="IPR000330">
    <property type="entry name" value="SNF2_N"/>
</dbReference>
<dbReference type="Gene3D" id="3.40.50.10810">
    <property type="entry name" value="Tandem AAA-ATPase domain"/>
    <property type="match status" value="1"/>
</dbReference>
<feature type="compositionally biased region" description="Polar residues" evidence="2">
    <location>
        <begin position="158"/>
        <end position="179"/>
    </location>
</feature>
<dbReference type="PANTHER" id="PTHR45629">
    <property type="entry name" value="SNF2/RAD54 FAMILY MEMBER"/>
    <property type="match status" value="1"/>
</dbReference>
<dbReference type="InterPro" id="IPR050496">
    <property type="entry name" value="SNF2_RAD54_helicase_repair"/>
</dbReference>
<dbReference type="SUPFAM" id="SSF52540">
    <property type="entry name" value="P-loop containing nucleoside triphosphate hydrolases"/>
    <property type="match status" value="2"/>
</dbReference>
<dbReference type="InterPro" id="IPR001650">
    <property type="entry name" value="Helicase_C-like"/>
</dbReference>
<dbReference type="Pfam" id="PF00271">
    <property type="entry name" value="Helicase_C"/>
    <property type="match status" value="1"/>
</dbReference>
<dbReference type="GO" id="GO:0016787">
    <property type="term" value="F:hydrolase activity"/>
    <property type="evidence" value="ECO:0007669"/>
    <property type="project" value="UniProtKB-KW"/>
</dbReference>
<dbReference type="PROSITE" id="PS51194">
    <property type="entry name" value="HELICASE_CTER"/>
    <property type="match status" value="1"/>
</dbReference>
<evidence type="ECO:0000256" key="2">
    <source>
        <dbReference type="SAM" id="MobiDB-lite"/>
    </source>
</evidence>
<protein>
    <submittedName>
        <fullName evidence="6">Helicase</fullName>
    </submittedName>
</protein>
<dbReference type="GO" id="GO:0000724">
    <property type="term" value="P:double-strand break repair via homologous recombination"/>
    <property type="evidence" value="ECO:0007669"/>
    <property type="project" value="TreeGrafter"/>
</dbReference>
<dbReference type="AlphaFoldDB" id="A0AA85AAD1"/>
<dbReference type="Pfam" id="PF00176">
    <property type="entry name" value="SNF2-rel_dom"/>
    <property type="match status" value="1"/>
</dbReference>
<evidence type="ECO:0000313" key="5">
    <source>
        <dbReference type="Proteomes" id="UP000050790"/>
    </source>
</evidence>
<dbReference type="InterPro" id="IPR014001">
    <property type="entry name" value="Helicase_ATP-bd"/>
</dbReference>
<feature type="compositionally biased region" description="Polar residues" evidence="2">
    <location>
        <begin position="7"/>
        <end position="45"/>
    </location>
</feature>
<evidence type="ECO:0000259" key="4">
    <source>
        <dbReference type="PROSITE" id="PS51194"/>
    </source>
</evidence>
<dbReference type="InterPro" id="IPR027417">
    <property type="entry name" value="P-loop_NTPase"/>
</dbReference>